<keyword evidence="2" id="KW-1133">Transmembrane helix</keyword>
<dbReference type="EMBL" id="JAGGMS010000001">
    <property type="protein sequence ID" value="MBP2186619.1"/>
    <property type="molecule type" value="Genomic_DNA"/>
</dbReference>
<feature type="transmembrane region" description="Helical" evidence="2">
    <location>
        <begin position="6"/>
        <end position="25"/>
    </location>
</feature>
<gene>
    <name evidence="3" type="ORF">JOM49_008145</name>
</gene>
<keyword evidence="4" id="KW-1185">Reference proteome</keyword>
<reference evidence="3 4" key="1">
    <citation type="submission" date="2021-03" db="EMBL/GenBank/DDBJ databases">
        <title>Sequencing the genomes of 1000 actinobacteria strains.</title>
        <authorList>
            <person name="Klenk H.-P."/>
        </authorList>
    </citation>
    <scope>NUCLEOTIDE SEQUENCE [LARGE SCALE GENOMIC DNA]</scope>
    <source>
        <strain evidence="3 4">DSM 45510</strain>
    </source>
</reference>
<comment type="caution">
    <text evidence="3">The sequence shown here is derived from an EMBL/GenBank/DDBJ whole genome shotgun (WGS) entry which is preliminary data.</text>
</comment>
<keyword evidence="2" id="KW-0812">Transmembrane</keyword>
<organism evidence="3 4">
    <name type="scientific">Amycolatopsis magusensis</name>
    <dbReference type="NCBI Taxonomy" id="882444"/>
    <lineage>
        <taxon>Bacteria</taxon>
        <taxon>Bacillati</taxon>
        <taxon>Actinomycetota</taxon>
        <taxon>Actinomycetes</taxon>
        <taxon>Pseudonocardiales</taxon>
        <taxon>Pseudonocardiaceae</taxon>
        <taxon>Amycolatopsis</taxon>
    </lineage>
</organism>
<name>A0ABS4Q4L4_9PSEU</name>
<protein>
    <submittedName>
        <fullName evidence="3">Membrane-anchored protein</fullName>
    </submittedName>
</protein>
<proteinExistence type="predicted"/>
<evidence type="ECO:0000313" key="4">
    <source>
        <dbReference type="Proteomes" id="UP000741013"/>
    </source>
</evidence>
<evidence type="ECO:0000256" key="1">
    <source>
        <dbReference type="SAM" id="MobiDB-lite"/>
    </source>
</evidence>
<keyword evidence="2" id="KW-0472">Membrane</keyword>
<accession>A0ABS4Q4L4</accession>
<evidence type="ECO:0000256" key="2">
    <source>
        <dbReference type="SAM" id="Phobius"/>
    </source>
</evidence>
<sequence length="153" mass="16420">METNAYITFLVLATLLVVVDGQIIYRSGRRYLENSYGDPAAGASMTRLVTVLFHLAVLGVLALLSTIDSGGDNATEAVVWKLGITLIVLAIAHGVTLTVLARIRDNQVAERALNPQHPPQQRTAEPTVAPVPGQQGVDPRVSPSLEHRDPYSA</sequence>
<evidence type="ECO:0000313" key="3">
    <source>
        <dbReference type="EMBL" id="MBP2186619.1"/>
    </source>
</evidence>
<dbReference type="RefSeq" id="WP_209669832.1">
    <property type="nucleotide sequence ID" value="NZ_JAGGMS010000001.1"/>
</dbReference>
<feature type="transmembrane region" description="Helical" evidence="2">
    <location>
        <begin position="79"/>
        <end position="101"/>
    </location>
</feature>
<dbReference type="Proteomes" id="UP000741013">
    <property type="component" value="Unassembled WGS sequence"/>
</dbReference>
<feature type="region of interest" description="Disordered" evidence="1">
    <location>
        <begin position="112"/>
        <end position="153"/>
    </location>
</feature>
<feature type="transmembrane region" description="Helical" evidence="2">
    <location>
        <begin position="46"/>
        <end position="67"/>
    </location>
</feature>